<dbReference type="EMBL" id="CZAF01000002">
    <property type="protein sequence ID" value="CUO54852.1"/>
    <property type="molecule type" value="Genomic_DNA"/>
</dbReference>
<dbReference type="Proteomes" id="UP000095766">
    <property type="component" value="Unassembled WGS sequence"/>
</dbReference>
<gene>
    <name evidence="1" type="ORF">ERS852462_00777</name>
    <name evidence="2" type="ORF">ERS852510_03077</name>
    <name evidence="3" type="ORF">ERS852554_02978</name>
</gene>
<organism evidence="1 4">
    <name type="scientific">Bacteroides uniformis</name>
    <dbReference type="NCBI Taxonomy" id="820"/>
    <lineage>
        <taxon>Bacteria</taxon>
        <taxon>Pseudomonadati</taxon>
        <taxon>Bacteroidota</taxon>
        <taxon>Bacteroidia</taxon>
        <taxon>Bacteroidales</taxon>
        <taxon>Bacteroidaceae</taxon>
        <taxon>Bacteroides</taxon>
    </lineage>
</organism>
<evidence type="ECO:0000313" key="6">
    <source>
        <dbReference type="Proteomes" id="UP000095788"/>
    </source>
</evidence>
<proteinExistence type="predicted"/>
<name>A0A174FX34_BACUN</name>
<dbReference type="Proteomes" id="UP000095614">
    <property type="component" value="Unassembled WGS sequence"/>
</dbReference>
<dbReference type="EMBL" id="CZBF01000005">
    <property type="protein sequence ID" value="CUQ11218.1"/>
    <property type="molecule type" value="Genomic_DNA"/>
</dbReference>
<evidence type="ECO:0000313" key="5">
    <source>
        <dbReference type="Proteomes" id="UP000095766"/>
    </source>
</evidence>
<reference evidence="4 5" key="1">
    <citation type="submission" date="2015-09" db="EMBL/GenBank/DDBJ databases">
        <authorList>
            <consortium name="Pathogen Informatics"/>
        </authorList>
    </citation>
    <scope>NUCLEOTIDE SEQUENCE [LARGE SCALE GENOMIC DNA]</scope>
    <source>
        <strain evidence="1 4">2789STDY5834847</strain>
        <strain evidence="2 5">2789STDY5834898</strain>
        <strain evidence="3 6">2789STDY5834942</strain>
    </source>
</reference>
<sequence length="46" mass="5592">MKFFYMVISHYNNHTTNNTLFKKIESHEKVIPIYELGNAYIIRLCR</sequence>
<protein>
    <submittedName>
        <fullName evidence="1">Uncharacterized protein</fullName>
    </submittedName>
</protein>
<dbReference type="Proteomes" id="UP000095788">
    <property type="component" value="Unassembled WGS sequence"/>
</dbReference>
<evidence type="ECO:0000313" key="4">
    <source>
        <dbReference type="Proteomes" id="UP000095614"/>
    </source>
</evidence>
<evidence type="ECO:0000313" key="1">
    <source>
        <dbReference type="EMBL" id="CUO54852.1"/>
    </source>
</evidence>
<evidence type="ECO:0000313" key="3">
    <source>
        <dbReference type="EMBL" id="CUQ11218.1"/>
    </source>
</evidence>
<accession>A0A174FX34</accession>
<dbReference type="EMBL" id="CZAO01000015">
    <property type="protein sequence ID" value="CUQ06580.1"/>
    <property type="molecule type" value="Genomic_DNA"/>
</dbReference>
<dbReference type="AlphaFoldDB" id="A0A174FX34"/>
<evidence type="ECO:0000313" key="2">
    <source>
        <dbReference type="EMBL" id="CUQ06580.1"/>
    </source>
</evidence>